<sequence>MNKLLILSILGIFTIINNGNVLSHPGRTNTEGCHNNRSTGEYHCHNETPGGSFGSGSSCSNFPLGDFRDELWLVSLRCRNEALNYAGRNLKTGDSISFTGAYNNGSSERHIYIWNNSGYKYQIAWRPNDPNFVRLQVFDRNNKELLNRLLSK</sequence>
<dbReference type="NCBIfam" id="NF033223">
    <property type="entry name" value="YHYH_alt"/>
    <property type="match status" value="1"/>
</dbReference>
<proteinExistence type="predicted"/>
<evidence type="ECO:0000313" key="2">
    <source>
        <dbReference type="Proteomes" id="UP000003781"/>
    </source>
</evidence>
<dbReference type="Proteomes" id="UP000003781">
    <property type="component" value="Unassembled WGS sequence"/>
</dbReference>
<dbReference type="RefSeq" id="WP_008277427.1">
    <property type="nucleotide sequence ID" value="NZ_AAXW01000043.1"/>
</dbReference>
<dbReference type="eggNOG" id="COG0515">
    <property type="taxonomic scope" value="Bacteria"/>
</dbReference>
<reference evidence="1 2" key="1">
    <citation type="submission" date="2007-03" db="EMBL/GenBank/DDBJ databases">
        <authorList>
            <person name="Stal L."/>
            <person name="Ferriera S."/>
            <person name="Johnson J."/>
            <person name="Kravitz S."/>
            <person name="Beeson K."/>
            <person name="Sutton G."/>
            <person name="Rogers Y.-H."/>
            <person name="Friedman R."/>
            <person name="Frazier M."/>
            <person name="Venter J.C."/>
        </authorList>
    </citation>
    <scope>NUCLEOTIDE SEQUENCE [LARGE SCALE GENOMIC DNA]</scope>
    <source>
        <strain evidence="1 2">CCY0110</strain>
    </source>
</reference>
<name>A3IVL8_9CHRO</name>
<dbReference type="OrthoDB" id="462221at2"/>
<evidence type="ECO:0008006" key="3">
    <source>
        <dbReference type="Google" id="ProtNLM"/>
    </source>
</evidence>
<keyword evidence="2" id="KW-1185">Reference proteome</keyword>
<dbReference type="InterPro" id="IPR047773">
    <property type="entry name" value="YHYH_dom_bact"/>
</dbReference>
<dbReference type="EMBL" id="AAXW01000043">
    <property type="protein sequence ID" value="EAZ89493.1"/>
    <property type="molecule type" value="Genomic_DNA"/>
</dbReference>
<evidence type="ECO:0000313" key="1">
    <source>
        <dbReference type="EMBL" id="EAZ89493.1"/>
    </source>
</evidence>
<comment type="caution">
    <text evidence="1">The sequence shown here is derived from an EMBL/GenBank/DDBJ whole genome shotgun (WGS) entry which is preliminary data.</text>
</comment>
<dbReference type="AlphaFoldDB" id="A3IVL8"/>
<organism evidence="1 2">
    <name type="scientific">Crocosphaera chwakensis CCY0110</name>
    <dbReference type="NCBI Taxonomy" id="391612"/>
    <lineage>
        <taxon>Bacteria</taxon>
        <taxon>Bacillati</taxon>
        <taxon>Cyanobacteriota</taxon>
        <taxon>Cyanophyceae</taxon>
        <taxon>Oscillatoriophycideae</taxon>
        <taxon>Chroococcales</taxon>
        <taxon>Aphanothecaceae</taxon>
        <taxon>Crocosphaera</taxon>
        <taxon>Crocosphaera chwakensis</taxon>
    </lineage>
</organism>
<protein>
    <recommendedName>
        <fullName evidence="3">YHYH domain-containing protein</fullName>
    </recommendedName>
</protein>
<gene>
    <name evidence="1" type="ORF">CY0110_01580</name>
</gene>
<accession>A3IVL8</accession>